<dbReference type="SUPFAM" id="SSF46689">
    <property type="entry name" value="Homeodomain-like"/>
    <property type="match status" value="1"/>
</dbReference>
<evidence type="ECO:0000313" key="6">
    <source>
        <dbReference type="EMBL" id="AHB47838.1"/>
    </source>
</evidence>
<dbReference type="Gene3D" id="1.10.357.10">
    <property type="entry name" value="Tetracycline Repressor, domain 2"/>
    <property type="match status" value="1"/>
</dbReference>
<evidence type="ECO:0000313" key="7">
    <source>
        <dbReference type="Proteomes" id="UP000018542"/>
    </source>
</evidence>
<dbReference type="Pfam" id="PF00440">
    <property type="entry name" value="TetR_N"/>
    <property type="match status" value="1"/>
</dbReference>
<dbReference type="RefSeq" id="WP_023786324.1">
    <property type="nucleotide sequence ID" value="NC_022997.1"/>
</dbReference>
<feature type="DNA-binding region" description="H-T-H motif" evidence="4">
    <location>
        <begin position="32"/>
        <end position="51"/>
    </location>
</feature>
<dbReference type="GO" id="GO:0003677">
    <property type="term" value="F:DNA binding"/>
    <property type="evidence" value="ECO:0007669"/>
    <property type="project" value="UniProtKB-UniRule"/>
</dbReference>
<dbReference type="PROSITE" id="PS50977">
    <property type="entry name" value="HTH_TETR_2"/>
    <property type="match status" value="1"/>
</dbReference>
<evidence type="ECO:0000259" key="5">
    <source>
        <dbReference type="PROSITE" id="PS50977"/>
    </source>
</evidence>
<evidence type="ECO:0000256" key="2">
    <source>
        <dbReference type="ARBA" id="ARBA00023125"/>
    </source>
</evidence>
<keyword evidence="2 4" id="KW-0238">DNA-binding</keyword>
<keyword evidence="3" id="KW-0804">Transcription</keyword>
<proteinExistence type="predicted"/>
<protein>
    <submittedName>
        <fullName evidence="6">TetR family transcriptional regulator</fullName>
    </submittedName>
</protein>
<dbReference type="OrthoDB" id="9798857at2"/>
<accession>V5SBE5</accession>
<dbReference type="PRINTS" id="PR00455">
    <property type="entry name" value="HTHTETR"/>
</dbReference>
<name>V5SBE5_9HYPH</name>
<dbReference type="PROSITE" id="PS01081">
    <property type="entry name" value="HTH_TETR_1"/>
    <property type="match status" value="1"/>
</dbReference>
<dbReference type="PANTHER" id="PTHR47506">
    <property type="entry name" value="TRANSCRIPTIONAL REGULATORY PROTEIN"/>
    <property type="match status" value="1"/>
</dbReference>
<evidence type="ECO:0000256" key="4">
    <source>
        <dbReference type="PROSITE-ProRule" id="PRU00335"/>
    </source>
</evidence>
<dbReference type="KEGG" id="hni:W911_04580"/>
<organism evidence="6 7">
    <name type="scientific">Hyphomicrobium nitrativorans NL23</name>
    <dbReference type="NCBI Taxonomy" id="1029756"/>
    <lineage>
        <taxon>Bacteria</taxon>
        <taxon>Pseudomonadati</taxon>
        <taxon>Pseudomonadota</taxon>
        <taxon>Alphaproteobacteria</taxon>
        <taxon>Hyphomicrobiales</taxon>
        <taxon>Hyphomicrobiaceae</taxon>
        <taxon>Hyphomicrobium</taxon>
    </lineage>
</organism>
<dbReference type="PATRIC" id="fig|1029756.8.peg.960"/>
<keyword evidence="1" id="KW-0805">Transcription regulation</keyword>
<dbReference type="Proteomes" id="UP000018542">
    <property type="component" value="Chromosome"/>
</dbReference>
<dbReference type="AlphaFoldDB" id="V5SBE5"/>
<dbReference type="SUPFAM" id="SSF48498">
    <property type="entry name" value="Tetracyclin repressor-like, C-terminal domain"/>
    <property type="match status" value="1"/>
</dbReference>
<gene>
    <name evidence="6" type="ORF">W911_04580</name>
</gene>
<dbReference type="Gene3D" id="1.10.10.60">
    <property type="entry name" value="Homeodomain-like"/>
    <property type="match status" value="1"/>
</dbReference>
<reference evidence="6 7" key="1">
    <citation type="journal article" date="2014" name="Genome Announc.">
        <title>Complete Genome Sequence of Hyphomicrobium nitrativorans Strain NL23, a Denitrifying Bacterium Isolated from Biofilm of a Methanol-Fed Denitrification System Treating Seawater at the Montreal Biodome.</title>
        <authorList>
            <person name="Martineau C."/>
            <person name="Villeneuve C."/>
            <person name="Mauffrey F."/>
            <person name="Villemur R."/>
        </authorList>
    </citation>
    <scope>NUCLEOTIDE SEQUENCE [LARGE SCALE GENOMIC DNA]</scope>
    <source>
        <strain evidence="6">NL23</strain>
    </source>
</reference>
<dbReference type="HOGENOM" id="CLU_069356_28_2_5"/>
<feature type="domain" description="HTH tetR-type" evidence="5">
    <location>
        <begin position="9"/>
        <end position="69"/>
    </location>
</feature>
<evidence type="ECO:0000256" key="3">
    <source>
        <dbReference type="ARBA" id="ARBA00023163"/>
    </source>
</evidence>
<dbReference type="PANTHER" id="PTHR47506:SF7">
    <property type="entry name" value="TRANSCRIPTIONAL REGULATORY PROTEIN"/>
    <property type="match status" value="1"/>
</dbReference>
<dbReference type="InterPro" id="IPR009057">
    <property type="entry name" value="Homeodomain-like_sf"/>
</dbReference>
<dbReference type="InterPro" id="IPR001647">
    <property type="entry name" value="HTH_TetR"/>
</dbReference>
<dbReference type="STRING" id="1029756.W911_04580"/>
<dbReference type="InterPro" id="IPR023772">
    <property type="entry name" value="DNA-bd_HTH_TetR-type_CS"/>
</dbReference>
<dbReference type="EMBL" id="CP006912">
    <property type="protein sequence ID" value="AHB47838.1"/>
    <property type="molecule type" value="Genomic_DNA"/>
</dbReference>
<sequence length="194" mass="21137">MRVSREVMAQHRKDIVAATSKMLRKHGIGGTSVIDLMRAVGLTHGGFYKHFKSKDALVAESTQKIFDDIIGTFEAQSREVGSKAALAAYVDRYLGSRHVRHPEAGCPLAAFGVDAARDSRAVRTAFKDGTSRLLALFESGLSCPKEKRREKSVELMALLSGAIVAARASGDAKLADEFLEHARRRAARIVADTR</sequence>
<evidence type="ECO:0000256" key="1">
    <source>
        <dbReference type="ARBA" id="ARBA00023015"/>
    </source>
</evidence>
<dbReference type="InterPro" id="IPR036271">
    <property type="entry name" value="Tet_transcr_reg_TetR-rel_C_sf"/>
</dbReference>
<keyword evidence="7" id="KW-1185">Reference proteome</keyword>